<proteinExistence type="predicted"/>
<evidence type="ECO:0000256" key="5">
    <source>
        <dbReference type="ARBA" id="ARBA00023004"/>
    </source>
</evidence>
<evidence type="ECO:0000256" key="2">
    <source>
        <dbReference type="ARBA" id="ARBA00022617"/>
    </source>
</evidence>
<dbReference type="PRINTS" id="PR00607">
    <property type="entry name" value="CYTCHROMECIE"/>
</dbReference>
<evidence type="ECO:0000256" key="6">
    <source>
        <dbReference type="PROSITE-ProRule" id="PRU00433"/>
    </source>
</evidence>
<dbReference type="Pfam" id="PF13442">
    <property type="entry name" value="Cytochrome_CBB3"/>
    <property type="match status" value="1"/>
</dbReference>
<dbReference type="PANTHER" id="PTHR40942:SF4">
    <property type="entry name" value="CYTOCHROME C5"/>
    <property type="match status" value="1"/>
</dbReference>
<evidence type="ECO:0000256" key="7">
    <source>
        <dbReference type="SAM" id="SignalP"/>
    </source>
</evidence>
<dbReference type="InterPro" id="IPR009056">
    <property type="entry name" value="Cyt_c-like_dom"/>
</dbReference>
<accession>A0A2S0VRH2</accession>
<dbReference type="Proteomes" id="UP000244441">
    <property type="component" value="Chromosome"/>
</dbReference>
<dbReference type="KEGG" id="cate:C2869_10345"/>
<keyword evidence="7" id="KW-0732">Signal</keyword>
<evidence type="ECO:0000259" key="8">
    <source>
        <dbReference type="PROSITE" id="PS51007"/>
    </source>
</evidence>
<keyword evidence="2 6" id="KW-0349">Heme</keyword>
<dbReference type="GO" id="GO:0009055">
    <property type="term" value="F:electron transfer activity"/>
    <property type="evidence" value="ECO:0007669"/>
    <property type="project" value="InterPro"/>
</dbReference>
<dbReference type="Gene3D" id="1.10.760.10">
    <property type="entry name" value="Cytochrome c-like domain"/>
    <property type="match status" value="1"/>
</dbReference>
<keyword evidence="10" id="KW-1185">Reference proteome</keyword>
<dbReference type="SUPFAM" id="SSF46626">
    <property type="entry name" value="Cytochrome c"/>
    <property type="match status" value="1"/>
</dbReference>
<keyword evidence="1" id="KW-0813">Transport</keyword>
<feature type="domain" description="Cytochrome c" evidence="8">
    <location>
        <begin position="53"/>
        <end position="133"/>
    </location>
</feature>
<reference evidence="9 10" key="1">
    <citation type="submission" date="2018-01" db="EMBL/GenBank/DDBJ databases">
        <title>Genome sequence of a Cantenovulum-like bacteria.</title>
        <authorList>
            <person name="Tan W.R."/>
            <person name="Lau N.-S."/>
            <person name="Go F."/>
            <person name="Amirul A.-A.A."/>
        </authorList>
    </citation>
    <scope>NUCLEOTIDE SEQUENCE [LARGE SCALE GENOMIC DNA]</scope>
    <source>
        <strain evidence="9 10">CCB-QB4</strain>
    </source>
</reference>
<dbReference type="PROSITE" id="PS51007">
    <property type="entry name" value="CYTC"/>
    <property type="match status" value="1"/>
</dbReference>
<keyword evidence="3 6" id="KW-0479">Metal-binding</keyword>
<dbReference type="GO" id="GO:0005506">
    <property type="term" value="F:iron ion binding"/>
    <property type="evidence" value="ECO:0007669"/>
    <property type="project" value="InterPro"/>
</dbReference>
<dbReference type="OrthoDB" id="9814708at2"/>
<evidence type="ECO:0000256" key="3">
    <source>
        <dbReference type="ARBA" id="ARBA00022723"/>
    </source>
</evidence>
<evidence type="ECO:0000256" key="1">
    <source>
        <dbReference type="ARBA" id="ARBA00022448"/>
    </source>
</evidence>
<keyword evidence="5 6" id="KW-0408">Iron</keyword>
<dbReference type="RefSeq" id="WP_108602859.1">
    <property type="nucleotide sequence ID" value="NZ_CP026604.1"/>
</dbReference>
<dbReference type="GO" id="GO:0020037">
    <property type="term" value="F:heme binding"/>
    <property type="evidence" value="ECO:0007669"/>
    <property type="project" value="InterPro"/>
</dbReference>
<gene>
    <name evidence="9" type="ORF">C2869_10345</name>
</gene>
<sequence>MSHSKLLVASLAATLFSTSLFAGDDDLSEAAVKERTKPVGSVYIAGAEPVKAGGARSGADVYGASCIACHGAGVMGAPKPGNADDWAPRKEQGFDVLLEHAINGFKAMPAKGSCMDCSDDEIKAAIEHMLEGV</sequence>
<feature type="signal peptide" evidence="7">
    <location>
        <begin position="1"/>
        <end position="22"/>
    </location>
</feature>
<evidence type="ECO:0000313" key="10">
    <source>
        <dbReference type="Proteomes" id="UP000244441"/>
    </source>
</evidence>
<evidence type="ECO:0000313" key="9">
    <source>
        <dbReference type="EMBL" id="AWB66803.1"/>
    </source>
</evidence>
<feature type="chain" id="PRO_5015751677" description="Cytochrome c domain-containing protein" evidence="7">
    <location>
        <begin position="23"/>
        <end position="133"/>
    </location>
</feature>
<dbReference type="InterPro" id="IPR036909">
    <property type="entry name" value="Cyt_c-like_dom_sf"/>
</dbReference>
<keyword evidence="4" id="KW-0249">Electron transport</keyword>
<dbReference type="EMBL" id="CP026604">
    <property type="protein sequence ID" value="AWB66803.1"/>
    <property type="molecule type" value="Genomic_DNA"/>
</dbReference>
<name>A0A2S0VRH2_9ALTE</name>
<organism evidence="9 10">
    <name type="scientific">Saccharobesus litoralis</name>
    <dbReference type="NCBI Taxonomy" id="2172099"/>
    <lineage>
        <taxon>Bacteria</taxon>
        <taxon>Pseudomonadati</taxon>
        <taxon>Pseudomonadota</taxon>
        <taxon>Gammaproteobacteria</taxon>
        <taxon>Alteromonadales</taxon>
        <taxon>Alteromonadaceae</taxon>
        <taxon>Saccharobesus</taxon>
    </lineage>
</organism>
<dbReference type="InterPro" id="IPR002323">
    <property type="entry name" value="Cyt_CIE"/>
</dbReference>
<dbReference type="AlphaFoldDB" id="A0A2S0VRH2"/>
<dbReference type="PANTHER" id="PTHR40942">
    <property type="match status" value="1"/>
</dbReference>
<evidence type="ECO:0000256" key="4">
    <source>
        <dbReference type="ARBA" id="ARBA00022982"/>
    </source>
</evidence>
<protein>
    <recommendedName>
        <fullName evidence="8">Cytochrome c domain-containing protein</fullName>
    </recommendedName>
</protein>